<dbReference type="GeneID" id="66071036"/>
<dbReference type="CDD" id="cd21037">
    <property type="entry name" value="MLKL_NTD"/>
    <property type="match status" value="1"/>
</dbReference>
<dbReference type="KEGG" id="more:E1B28_001960"/>
<gene>
    <name evidence="2" type="ORF">E1B28_001960</name>
</gene>
<keyword evidence="3" id="KW-1185">Reference proteome</keyword>
<dbReference type="InterPro" id="IPR036537">
    <property type="entry name" value="Adaptor_Cbl_N_dom_sf"/>
</dbReference>
<evidence type="ECO:0000313" key="3">
    <source>
        <dbReference type="Proteomes" id="UP001049176"/>
    </source>
</evidence>
<protein>
    <submittedName>
        <fullName evidence="2">Uncharacterized protein</fullName>
    </submittedName>
</protein>
<dbReference type="GO" id="GO:0007166">
    <property type="term" value="P:cell surface receptor signaling pathway"/>
    <property type="evidence" value="ECO:0007669"/>
    <property type="project" value="InterPro"/>
</dbReference>
<name>A0A9P8AG55_9AGAR</name>
<dbReference type="RefSeq" id="XP_043016653.1">
    <property type="nucleotide sequence ID" value="XM_043147939.1"/>
</dbReference>
<evidence type="ECO:0000313" key="2">
    <source>
        <dbReference type="EMBL" id="KAG7100183.1"/>
    </source>
</evidence>
<dbReference type="EMBL" id="CM032181">
    <property type="protein sequence ID" value="KAG7100183.1"/>
    <property type="molecule type" value="Genomic_DNA"/>
</dbReference>
<comment type="caution">
    <text evidence="2">The sequence shown here is derived from an EMBL/GenBank/DDBJ whole genome shotgun (WGS) entry which is preliminary data.</text>
</comment>
<feature type="compositionally biased region" description="Polar residues" evidence="1">
    <location>
        <begin position="1"/>
        <end position="12"/>
    </location>
</feature>
<feature type="region of interest" description="Disordered" evidence="1">
    <location>
        <begin position="1"/>
        <end position="57"/>
    </location>
</feature>
<dbReference type="OrthoDB" id="3057797at2759"/>
<organism evidence="2 3">
    <name type="scientific">Marasmius oreades</name>
    <name type="common">fairy-ring Marasmius</name>
    <dbReference type="NCBI Taxonomy" id="181124"/>
    <lineage>
        <taxon>Eukaryota</taxon>
        <taxon>Fungi</taxon>
        <taxon>Dikarya</taxon>
        <taxon>Basidiomycota</taxon>
        <taxon>Agaricomycotina</taxon>
        <taxon>Agaricomycetes</taxon>
        <taxon>Agaricomycetidae</taxon>
        <taxon>Agaricales</taxon>
        <taxon>Marasmiineae</taxon>
        <taxon>Marasmiaceae</taxon>
        <taxon>Marasmius</taxon>
    </lineage>
</organism>
<dbReference type="Gene3D" id="1.20.930.20">
    <property type="entry name" value="Adaptor protein Cbl, N-terminal domain"/>
    <property type="match status" value="1"/>
</dbReference>
<sequence length="310" mass="34335">MSTRQLSSSSPLGGNESEGCKRRRYQLKKSVGEQAVSFPPSSLPTRPLSHPSALGGHESETSKRWWFLLKKRREQALGISQVVLETVKDVADVAPSVPFLREAAGITLAILGAVERMVKNKQDIKLLTTHACEAIYTVQRATGGQWDGQQAEDCQLRESLEKFKETMSNIQVFAEERTKKSLLFRFVMSNSDQQEIADFRTQLNHTVNLFILRLNIRSYDLLVEIRNNTRHISRSATQLSTDISAAQSPLPSPMASQFGGVLNGHISGTVSVNNVSGNQVHTVNNSSNSVSNSGNIYTRTTIESNNRFSI</sequence>
<dbReference type="Proteomes" id="UP001049176">
    <property type="component" value="Chromosome 1"/>
</dbReference>
<accession>A0A9P8AG55</accession>
<evidence type="ECO:0000256" key="1">
    <source>
        <dbReference type="SAM" id="MobiDB-lite"/>
    </source>
</evidence>
<dbReference type="InterPro" id="IPR059179">
    <property type="entry name" value="MLKL-like_MCAfunc"/>
</dbReference>
<reference evidence="2" key="1">
    <citation type="journal article" date="2021" name="Genome Biol. Evol.">
        <title>The assembled and annotated genome of the fairy-ring fungus Marasmius oreades.</title>
        <authorList>
            <person name="Hiltunen M."/>
            <person name="Ament-Velasquez S.L."/>
            <person name="Johannesson H."/>
        </authorList>
    </citation>
    <scope>NUCLEOTIDE SEQUENCE</scope>
    <source>
        <strain evidence="2">03SP1</strain>
    </source>
</reference>
<dbReference type="AlphaFoldDB" id="A0A9P8AG55"/>
<proteinExistence type="predicted"/>